<organism evidence="2 3">
    <name type="scientific">Sphingomonas dokdonensis</name>
    <dbReference type="NCBI Taxonomy" id="344880"/>
    <lineage>
        <taxon>Bacteria</taxon>
        <taxon>Pseudomonadati</taxon>
        <taxon>Pseudomonadota</taxon>
        <taxon>Alphaproteobacteria</taxon>
        <taxon>Sphingomonadales</taxon>
        <taxon>Sphingomonadaceae</taxon>
        <taxon>Sphingomonas</taxon>
    </lineage>
</organism>
<dbReference type="RefSeq" id="WP_088368472.1">
    <property type="nucleotide sequence ID" value="NZ_NBBI01000011.1"/>
</dbReference>
<keyword evidence="1" id="KW-0472">Membrane</keyword>
<gene>
    <name evidence="2" type="ORF">SPDO_31690</name>
</gene>
<keyword evidence="1" id="KW-0812">Transmembrane</keyword>
<keyword evidence="1" id="KW-1133">Transmembrane helix</keyword>
<keyword evidence="3" id="KW-1185">Reference proteome</keyword>
<name>A0A245ZDE4_9SPHN</name>
<accession>A0A245ZDE4</accession>
<proteinExistence type="predicted"/>
<dbReference type="Proteomes" id="UP000197290">
    <property type="component" value="Unassembled WGS sequence"/>
</dbReference>
<dbReference type="AlphaFoldDB" id="A0A245ZDE4"/>
<sequence>MIETLNTVALFVGYGAIGCGVLWLLDQRRKERWSGTLRDIDRDNAERWQRFKESDPQGWADAERMWEGRKARNESRRAQIARLQNEMEDER</sequence>
<evidence type="ECO:0000256" key="1">
    <source>
        <dbReference type="SAM" id="Phobius"/>
    </source>
</evidence>
<comment type="caution">
    <text evidence="2">The sequence shown here is derived from an EMBL/GenBank/DDBJ whole genome shotgun (WGS) entry which is preliminary data.</text>
</comment>
<protein>
    <submittedName>
        <fullName evidence="2">Uncharacterized protein</fullName>
    </submittedName>
</protein>
<dbReference type="EMBL" id="NBBI01000011">
    <property type="protein sequence ID" value="OWK27682.1"/>
    <property type="molecule type" value="Genomic_DNA"/>
</dbReference>
<reference evidence="2 3" key="1">
    <citation type="submission" date="2017-03" db="EMBL/GenBank/DDBJ databases">
        <title>Genome sequence of Sphingomonas dokdonensis DSM 21029.</title>
        <authorList>
            <person name="Poehlein A."/>
            <person name="Wuebbeler J.H."/>
            <person name="Steinbuechel A."/>
            <person name="Daniel R."/>
        </authorList>
    </citation>
    <scope>NUCLEOTIDE SEQUENCE [LARGE SCALE GENOMIC DNA]</scope>
    <source>
        <strain evidence="2 3">DSM 21029</strain>
    </source>
</reference>
<feature type="transmembrane region" description="Helical" evidence="1">
    <location>
        <begin position="6"/>
        <end position="25"/>
    </location>
</feature>
<evidence type="ECO:0000313" key="2">
    <source>
        <dbReference type="EMBL" id="OWK27682.1"/>
    </source>
</evidence>
<evidence type="ECO:0000313" key="3">
    <source>
        <dbReference type="Proteomes" id="UP000197290"/>
    </source>
</evidence>